<dbReference type="Gene3D" id="3.40.50.800">
    <property type="entry name" value="Anticodon-binding domain"/>
    <property type="match status" value="1"/>
</dbReference>
<dbReference type="GO" id="GO:0004827">
    <property type="term" value="F:proline-tRNA ligase activity"/>
    <property type="evidence" value="ECO:0007669"/>
    <property type="project" value="UniProtKB-EC"/>
</dbReference>
<dbReference type="InterPro" id="IPR006195">
    <property type="entry name" value="aa-tRNA-synth_II"/>
</dbReference>
<dbReference type="AlphaFoldDB" id="A0A1F6DHU9"/>
<evidence type="ECO:0000256" key="6">
    <source>
        <dbReference type="ARBA" id="ARBA00022917"/>
    </source>
</evidence>
<evidence type="ECO:0000256" key="9">
    <source>
        <dbReference type="ARBA" id="ARBA00047671"/>
    </source>
</evidence>
<dbReference type="PROSITE" id="PS50862">
    <property type="entry name" value="AA_TRNA_LIGASE_II"/>
    <property type="match status" value="1"/>
</dbReference>
<dbReference type="CDD" id="cd00861">
    <property type="entry name" value="ProRS_anticodon_short"/>
    <property type="match status" value="1"/>
</dbReference>
<dbReference type="Pfam" id="PF00587">
    <property type="entry name" value="tRNA-synt_2b"/>
    <property type="match status" value="1"/>
</dbReference>
<dbReference type="GO" id="GO:0005524">
    <property type="term" value="F:ATP binding"/>
    <property type="evidence" value="ECO:0007669"/>
    <property type="project" value="UniProtKB-KW"/>
</dbReference>
<proteinExistence type="predicted"/>
<protein>
    <recommendedName>
        <fullName evidence="2">Proline--tRNA ligase</fullName>
        <ecNumber evidence="1">6.1.1.15</ecNumber>
    </recommendedName>
    <alternativeName>
        <fullName evidence="8">Prolyl-tRNA synthetase</fullName>
    </alternativeName>
</protein>
<evidence type="ECO:0000313" key="11">
    <source>
        <dbReference type="EMBL" id="OGG60956.1"/>
    </source>
</evidence>
<comment type="caution">
    <text evidence="11">The sequence shown here is derived from an EMBL/GenBank/DDBJ whole genome shotgun (WGS) entry which is preliminary data.</text>
</comment>
<evidence type="ECO:0000256" key="3">
    <source>
        <dbReference type="ARBA" id="ARBA00022598"/>
    </source>
</evidence>
<dbReference type="GO" id="GO:0005829">
    <property type="term" value="C:cytosol"/>
    <property type="evidence" value="ECO:0007669"/>
    <property type="project" value="TreeGrafter"/>
</dbReference>
<dbReference type="Pfam" id="PF03129">
    <property type="entry name" value="HGTP_anticodon"/>
    <property type="match status" value="1"/>
</dbReference>
<dbReference type="InterPro" id="IPR045864">
    <property type="entry name" value="aa-tRNA-synth_II/BPL/LPL"/>
</dbReference>
<feature type="domain" description="Aminoacyl-transfer RNA synthetases class-II family profile" evidence="10">
    <location>
        <begin position="38"/>
        <end position="318"/>
    </location>
</feature>
<keyword evidence="5" id="KW-0067">ATP-binding</keyword>
<comment type="catalytic activity">
    <reaction evidence="9">
        <text>tRNA(Pro) + L-proline + ATP = L-prolyl-tRNA(Pro) + AMP + diphosphate</text>
        <dbReference type="Rhea" id="RHEA:14305"/>
        <dbReference type="Rhea" id="RHEA-COMP:9700"/>
        <dbReference type="Rhea" id="RHEA-COMP:9702"/>
        <dbReference type="ChEBI" id="CHEBI:30616"/>
        <dbReference type="ChEBI" id="CHEBI:33019"/>
        <dbReference type="ChEBI" id="CHEBI:60039"/>
        <dbReference type="ChEBI" id="CHEBI:78442"/>
        <dbReference type="ChEBI" id="CHEBI:78532"/>
        <dbReference type="ChEBI" id="CHEBI:456215"/>
        <dbReference type="EC" id="6.1.1.15"/>
    </reaction>
</comment>
<dbReference type="InterPro" id="IPR002314">
    <property type="entry name" value="aa-tRNA-synt_IIb"/>
</dbReference>
<reference evidence="11 12" key="1">
    <citation type="journal article" date="2016" name="Nat. Commun.">
        <title>Thousands of microbial genomes shed light on interconnected biogeochemical processes in an aquifer system.</title>
        <authorList>
            <person name="Anantharaman K."/>
            <person name="Brown C.T."/>
            <person name="Hug L.A."/>
            <person name="Sharon I."/>
            <person name="Castelle C.J."/>
            <person name="Probst A.J."/>
            <person name="Thomas B.C."/>
            <person name="Singh A."/>
            <person name="Wilkins M.J."/>
            <person name="Karaoz U."/>
            <person name="Brodie E.L."/>
            <person name="Williams K.H."/>
            <person name="Hubbard S.S."/>
            <person name="Banfield J.F."/>
        </authorList>
    </citation>
    <scope>NUCLEOTIDE SEQUENCE [LARGE SCALE GENOMIC DNA]</scope>
</reference>
<accession>A0A1F6DHU9</accession>
<evidence type="ECO:0000256" key="5">
    <source>
        <dbReference type="ARBA" id="ARBA00022840"/>
    </source>
</evidence>
<dbReference type="InterPro" id="IPR004154">
    <property type="entry name" value="Anticodon-bd"/>
</dbReference>
<dbReference type="PANTHER" id="PTHR42753">
    <property type="entry name" value="MITOCHONDRIAL RIBOSOME PROTEIN L39/PROLYL-TRNA LIGASE FAMILY MEMBER"/>
    <property type="match status" value="1"/>
</dbReference>
<dbReference type="GO" id="GO:0006433">
    <property type="term" value="P:prolyl-tRNA aminoacylation"/>
    <property type="evidence" value="ECO:0007669"/>
    <property type="project" value="InterPro"/>
</dbReference>
<evidence type="ECO:0000256" key="4">
    <source>
        <dbReference type="ARBA" id="ARBA00022741"/>
    </source>
</evidence>
<dbReference type="PANTHER" id="PTHR42753:SF2">
    <property type="entry name" value="PROLINE--TRNA LIGASE"/>
    <property type="match status" value="1"/>
</dbReference>
<evidence type="ECO:0000256" key="7">
    <source>
        <dbReference type="ARBA" id="ARBA00023146"/>
    </source>
</evidence>
<organism evidence="11 12">
    <name type="scientific">Candidatus Kaiserbacteria bacterium RIFCSPHIGHO2_02_FULL_49_16</name>
    <dbReference type="NCBI Taxonomy" id="1798490"/>
    <lineage>
        <taxon>Bacteria</taxon>
        <taxon>Candidatus Kaiseribacteriota</taxon>
    </lineage>
</organism>
<dbReference type="EC" id="6.1.1.15" evidence="1"/>
<evidence type="ECO:0000256" key="1">
    <source>
        <dbReference type="ARBA" id="ARBA00012831"/>
    </source>
</evidence>
<dbReference type="SUPFAM" id="SSF52954">
    <property type="entry name" value="Class II aaRS ABD-related"/>
    <property type="match status" value="1"/>
</dbReference>
<keyword evidence="4" id="KW-0547">Nucleotide-binding</keyword>
<dbReference type="PRINTS" id="PR01046">
    <property type="entry name" value="TRNASYNTHPRO"/>
</dbReference>
<dbReference type="InterPro" id="IPR002316">
    <property type="entry name" value="Pro-tRNA-ligase_IIa"/>
</dbReference>
<evidence type="ECO:0000313" key="12">
    <source>
        <dbReference type="Proteomes" id="UP000178042"/>
    </source>
</evidence>
<evidence type="ECO:0000256" key="8">
    <source>
        <dbReference type="ARBA" id="ARBA00029731"/>
    </source>
</evidence>
<dbReference type="EMBL" id="MFLD01000003">
    <property type="protein sequence ID" value="OGG60956.1"/>
    <property type="molecule type" value="Genomic_DNA"/>
</dbReference>
<name>A0A1F6DHU9_9BACT</name>
<keyword evidence="6" id="KW-0648">Protein biosynthesis</keyword>
<keyword evidence="7 11" id="KW-0030">Aminoacyl-tRNA synthetase</keyword>
<dbReference type="Proteomes" id="UP000178042">
    <property type="component" value="Unassembled WGS sequence"/>
</dbReference>
<dbReference type="InterPro" id="IPR036621">
    <property type="entry name" value="Anticodon-bd_dom_sf"/>
</dbReference>
<sequence>MRQSQLFTKTRKSAPKDEVTKNAQLLIRAGYIHKEMAGVYDYLPLGFRVIENIRKIIREEMNAIGGQEVSLSALQDPEIWKATDRWDDSKVDVWFKTKLKNDSELGLGCTHEEPMARMMQEHVSSYRDLPRYAYQFQTKFRNELRAKSGIMRGREFLMKDMYSFSRNQEELDAFYDKAIQAYKNVFERAGIGDKTYLTFASGGMFSKFSHEFQTLCDAGEDRIFVDKEKGIAVNEGMMRDEILKSLGVARETLVESKSIEVGNIFKFGTRYTSELGVTFKDEDGKDMPVVFGSYGIGLGRLMGAIVELLSDAKGIVWPKEIAPYQAHIIAISGGNKDVITEANNLYSLLKDHGIETLYDDRDLRAGEKFADSDLIGIPTRLIVSEKTLSAGGVEVVSRSSGATTLVSESAIIDVLTKE</sequence>
<dbReference type="InterPro" id="IPR044140">
    <property type="entry name" value="ProRS_anticodon_short"/>
</dbReference>
<dbReference type="InterPro" id="IPR050062">
    <property type="entry name" value="Pro-tRNA_synthetase"/>
</dbReference>
<keyword evidence="3" id="KW-0436">Ligase</keyword>
<gene>
    <name evidence="11" type="ORF">A3C86_00050</name>
</gene>
<dbReference type="SUPFAM" id="SSF55681">
    <property type="entry name" value="Class II aaRS and biotin synthetases"/>
    <property type="match status" value="1"/>
</dbReference>
<dbReference type="Gene3D" id="3.30.930.10">
    <property type="entry name" value="Bira Bifunctional Protein, Domain 2"/>
    <property type="match status" value="1"/>
</dbReference>
<evidence type="ECO:0000259" key="10">
    <source>
        <dbReference type="PROSITE" id="PS50862"/>
    </source>
</evidence>
<evidence type="ECO:0000256" key="2">
    <source>
        <dbReference type="ARBA" id="ARBA00019110"/>
    </source>
</evidence>